<dbReference type="GO" id="GO:0005085">
    <property type="term" value="F:guanyl-nucleotide exchange factor activity"/>
    <property type="evidence" value="ECO:0007669"/>
    <property type="project" value="InterPro"/>
</dbReference>
<dbReference type="GeneID" id="90953043"/>
<dbReference type="Proteomes" id="UP000595662">
    <property type="component" value="Chromosome 3"/>
</dbReference>
<dbReference type="SUPFAM" id="SSF48366">
    <property type="entry name" value="Ras GEF"/>
    <property type="match status" value="1"/>
</dbReference>
<reference evidence="1 2" key="1">
    <citation type="submission" date="2020-08" db="EMBL/GenBank/DDBJ databases">
        <title>The completed genome sequence of the pathogenic ascomycete fungus Penicillium digitatum.</title>
        <authorList>
            <person name="Wang M."/>
        </authorList>
    </citation>
    <scope>NUCLEOTIDE SEQUENCE [LARGE SCALE GENOMIC DNA]</scope>
    <source>
        <strain evidence="1 2">PdW03</strain>
    </source>
</reference>
<sequence>MTISSHHIMATNGDGRPIGYLLNISLHRSFCLKTSAQHCAIQDWGPLTTQNTSPGEIATSLHHESERKLKILFSFEAVVQAVNQRNPTIQLLCDIYDKLSEGLFSQLKTSPTLIETLDKVTEELWQIESDPFLYEAIKNACHSAANGKYQAFNPRLRIIDDIHHVVTQTKSPEELNQKLEVLNARFQRQYHKEVGIWNPFDVKTEFLDDIRKLSPRELAVQLSEEDCVSFHDIRPEELIDGNPRAHGLKRRWGTLVNLVTDCIISDHNVTYFAQLIKELIVLCNLYSATAVIEGMIQSNYPTEYVLMKYRHIVSSDKSDKAYRDLMMKMEEIPALHFVCRTRSDEITRQIASVSAAYTIERSFQYSLRVLDLATSNPLDAPTHLAGHLEHETYSPEAIHLPSSKSGDALTQLGYCGNPENVMQYAHEDNICVRDTRSDSYLSWLLSCFKA</sequence>
<evidence type="ECO:0000313" key="2">
    <source>
        <dbReference type="Proteomes" id="UP000595662"/>
    </source>
</evidence>
<dbReference type="InterPro" id="IPR023578">
    <property type="entry name" value="Ras_GEF_dom_sf"/>
</dbReference>
<evidence type="ECO:0000313" key="1">
    <source>
        <dbReference type="EMBL" id="QQK44159.1"/>
    </source>
</evidence>
<protein>
    <submittedName>
        <fullName evidence="1">Uncharacterized protein</fullName>
    </submittedName>
</protein>
<organism evidence="1 2">
    <name type="scientific">Penicillium digitatum</name>
    <name type="common">Green mold</name>
    <dbReference type="NCBI Taxonomy" id="36651"/>
    <lineage>
        <taxon>Eukaryota</taxon>
        <taxon>Fungi</taxon>
        <taxon>Dikarya</taxon>
        <taxon>Ascomycota</taxon>
        <taxon>Pezizomycotina</taxon>
        <taxon>Eurotiomycetes</taxon>
        <taxon>Eurotiomycetidae</taxon>
        <taxon>Eurotiales</taxon>
        <taxon>Aspergillaceae</taxon>
        <taxon>Penicillium</taxon>
    </lineage>
</organism>
<dbReference type="Gene3D" id="1.10.840.10">
    <property type="entry name" value="Ras guanine-nucleotide exchange factors catalytic domain"/>
    <property type="match status" value="1"/>
</dbReference>
<dbReference type="GO" id="GO:0007264">
    <property type="term" value="P:small GTPase-mediated signal transduction"/>
    <property type="evidence" value="ECO:0007669"/>
    <property type="project" value="InterPro"/>
</dbReference>
<accession>A0A7T6XMZ4</accession>
<proteinExistence type="predicted"/>
<dbReference type="InterPro" id="IPR036964">
    <property type="entry name" value="RASGEF_cat_dom_sf"/>
</dbReference>
<dbReference type="AlphaFoldDB" id="A0A7T6XMZ4"/>
<gene>
    <name evidence="1" type="ORF">Pdw03_8060</name>
</gene>
<dbReference type="RefSeq" id="XP_065956931.1">
    <property type="nucleotide sequence ID" value="XM_066101848.1"/>
</dbReference>
<dbReference type="EMBL" id="CP060776">
    <property type="protein sequence ID" value="QQK44159.1"/>
    <property type="molecule type" value="Genomic_DNA"/>
</dbReference>
<name>A0A7T6XMZ4_PENDI</name>